<dbReference type="InterPro" id="IPR003591">
    <property type="entry name" value="Leu-rich_rpt_typical-subtyp"/>
</dbReference>
<dbReference type="PRINTS" id="PR00019">
    <property type="entry name" value="LEURICHRPT"/>
</dbReference>
<dbReference type="Pfam" id="PF23598">
    <property type="entry name" value="LRR_14"/>
    <property type="match status" value="1"/>
</dbReference>
<comment type="caution">
    <text evidence="4">The sequence shown here is derived from an EMBL/GenBank/DDBJ whole genome shotgun (WGS) entry which is preliminary data.</text>
</comment>
<feature type="domain" description="Disease resistance R13L4/SHOC-2-like LRR" evidence="3">
    <location>
        <begin position="227"/>
        <end position="303"/>
    </location>
</feature>
<protein>
    <recommendedName>
        <fullName evidence="3">Disease resistance R13L4/SHOC-2-like LRR domain-containing protein</fullName>
    </recommendedName>
</protein>
<accession>A0A0F9P9U7</accession>
<dbReference type="InterPro" id="IPR055414">
    <property type="entry name" value="LRR_R13L4/SHOC2-like"/>
</dbReference>
<dbReference type="Pfam" id="PF00560">
    <property type="entry name" value="LRR_1"/>
    <property type="match status" value="1"/>
</dbReference>
<dbReference type="PROSITE" id="PS51450">
    <property type="entry name" value="LRR"/>
    <property type="match status" value="4"/>
</dbReference>
<dbReference type="PANTHER" id="PTHR45752">
    <property type="entry name" value="LEUCINE-RICH REPEAT-CONTAINING"/>
    <property type="match status" value="1"/>
</dbReference>
<dbReference type="SUPFAM" id="SSF52058">
    <property type="entry name" value="L domain-like"/>
    <property type="match status" value="1"/>
</dbReference>
<gene>
    <name evidence="4" type="ORF">LCGC14_0852380</name>
</gene>
<name>A0A0F9P9U7_9ZZZZ</name>
<dbReference type="PANTHER" id="PTHR45752:SF187">
    <property type="entry name" value="LEUCINE-RICH REPEAT AND IQ DOMAIN-CONTAINING PROTEIN 4"/>
    <property type="match status" value="1"/>
</dbReference>
<evidence type="ECO:0000256" key="1">
    <source>
        <dbReference type="ARBA" id="ARBA00022614"/>
    </source>
</evidence>
<sequence length="375" mass="43364">MLSQKIFKVSEYITLKLEDGKTNIYIKSHLFRQCKKLLIQLRFDEIITFDEIDSIDEAAEKINREMEDQPNIIPHEDEFWGHCSNLQVWVEMKYDTRLLHRNLAFPLLKEIADAGDVFAKQILKEEILKRALSGNESIIEYLSEENYLGYLDHKNLFSIAKKISLQRLVLRDKNIEFLSESIGNLTSLKYLDLRENKLTKLPKSIGNLTSLVELELGHNLLEKLPESIGNLASLQYLDLSYNEIINLPKSIGNLVSLQSLDLSYNKFTTLPKSFGKLRFIRNLFLNHTNLTKFPFIGNLISLEYLDLSENRLKELPESIRNLSLLEELYLHGNLITKIPQAFIKLESLISLGIDTTLIKQIPKEIKNKANIIYPS</sequence>
<dbReference type="AlphaFoldDB" id="A0A0F9P9U7"/>
<keyword evidence="1" id="KW-0433">Leucine-rich repeat</keyword>
<keyword evidence="2" id="KW-0677">Repeat</keyword>
<dbReference type="SMART" id="SM00365">
    <property type="entry name" value="LRR_SD22"/>
    <property type="match status" value="4"/>
</dbReference>
<dbReference type="InterPro" id="IPR032675">
    <property type="entry name" value="LRR_dom_sf"/>
</dbReference>
<dbReference type="InterPro" id="IPR001611">
    <property type="entry name" value="Leu-rich_rpt"/>
</dbReference>
<dbReference type="InterPro" id="IPR050715">
    <property type="entry name" value="LRR-SigEffector_domain"/>
</dbReference>
<evidence type="ECO:0000313" key="4">
    <source>
        <dbReference type="EMBL" id="KKN28625.1"/>
    </source>
</evidence>
<organism evidence="4">
    <name type="scientific">marine sediment metagenome</name>
    <dbReference type="NCBI Taxonomy" id="412755"/>
    <lineage>
        <taxon>unclassified sequences</taxon>
        <taxon>metagenomes</taxon>
        <taxon>ecological metagenomes</taxon>
    </lineage>
</organism>
<dbReference type="EMBL" id="LAZR01002547">
    <property type="protein sequence ID" value="KKN28625.1"/>
    <property type="molecule type" value="Genomic_DNA"/>
</dbReference>
<dbReference type="Gene3D" id="3.80.10.10">
    <property type="entry name" value="Ribonuclease Inhibitor"/>
    <property type="match status" value="1"/>
</dbReference>
<reference evidence="4" key="1">
    <citation type="journal article" date="2015" name="Nature">
        <title>Complex archaea that bridge the gap between prokaryotes and eukaryotes.</title>
        <authorList>
            <person name="Spang A."/>
            <person name="Saw J.H."/>
            <person name="Jorgensen S.L."/>
            <person name="Zaremba-Niedzwiedzka K."/>
            <person name="Martijn J."/>
            <person name="Lind A.E."/>
            <person name="van Eijk R."/>
            <person name="Schleper C."/>
            <person name="Guy L."/>
            <person name="Ettema T.J."/>
        </authorList>
    </citation>
    <scope>NUCLEOTIDE SEQUENCE</scope>
</reference>
<proteinExistence type="predicted"/>
<dbReference type="Pfam" id="PF13855">
    <property type="entry name" value="LRR_8"/>
    <property type="match status" value="1"/>
</dbReference>
<dbReference type="SMART" id="SM00369">
    <property type="entry name" value="LRR_TYP"/>
    <property type="match status" value="6"/>
</dbReference>
<evidence type="ECO:0000259" key="3">
    <source>
        <dbReference type="Pfam" id="PF23598"/>
    </source>
</evidence>
<dbReference type="SMART" id="SM00364">
    <property type="entry name" value="LRR_BAC"/>
    <property type="match status" value="6"/>
</dbReference>
<evidence type="ECO:0000256" key="2">
    <source>
        <dbReference type="ARBA" id="ARBA00022737"/>
    </source>
</evidence>